<evidence type="ECO:0000313" key="3">
    <source>
        <dbReference type="Proteomes" id="UP000054248"/>
    </source>
</evidence>
<dbReference type="SUPFAM" id="SSF81383">
    <property type="entry name" value="F-box domain"/>
    <property type="match status" value="1"/>
</dbReference>
<feature type="domain" description="F-box" evidence="1">
    <location>
        <begin position="32"/>
        <end position="81"/>
    </location>
</feature>
<proteinExistence type="predicted"/>
<reference evidence="3" key="2">
    <citation type="submission" date="2015-01" db="EMBL/GenBank/DDBJ databases">
        <title>Evolutionary Origins and Diversification of the Mycorrhizal Mutualists.</title>
        <authorList>
            <consortium name="DOE Joint Genome Institute"/>
            <consortium name="Mycorrhizal Genomics Consortium"/>
            <person name="Kohler A."/>
            <person name="Kuo A."/>
            <person name="Nagy L.G."/>
            <person name="Floudas D."/>
            <person name="Copeland A."/>
            <person name="Barry K.W."/>
            <person name="Cichocki N."/>
            <person name="Veneault-Fourrey C."/>
            <person name="LaButti K."/>
            <person name="Lindquist E.A."/>
            <person name="Lipzen A."/>
            <person name="Lundell T."/>
            <person name="Morin E."/>
            <person name="Murat C."/>
            <person name="Riley R."/>
            <person name="Ohm R."/>
            <person name="Sun H."/>
            <person name="Tunlid A."/>
            <person name="Henrissat B."/>
            <person name="Grigoriev I.V."/>
            <person name="Hibbett D.S."/>
            <person name="Martin F."/>
        </authorList>
    </citation>
    <scope>NUCLEOTIDE SEQUENCE [LARGE SCALE GENOMIC DNA]</scope>
    <source>
        <strain evidence="3">MUT 4182</strain>
    </source>
</reference>
<accession>A0A0C3MFW3</accession>
<name>A0A0C3MFW3_9AGAM</name>
<keyword evidence="3" id="KW-1185">Reference proteome</keyword>
<dbReference type="InterPro" id="IPR001810">
    <property type="entry name" value="F-box_dom"/>
</dbReference>
<dbReference type="EMBL" id="KN822953">
    <property type="protein sequence ID" value="KIO32627.1"/>
    <property type="molecule type" value="Genomic_DNA"/>
</dbReference>
<dbReference type="OrthoDB" id="3200470at2759"/>
<reference evidence="2 3" key="1">
    <citation type="submission" date="2014-04" db="EMBL/GenBank/DDBJ databases">
        <authorList>
            <consortium name="DOE Joint Genome Institute"/>
            <person name="Kuo A."/>
            <person name="Girlanda M."/>
            <person name="Perotto S."/>
            <person name="Kohler A."/>
            <person name="Nagy L.G."/>
            <person name="Floudas D."/>
            <person name="Copeland A."/>
            <person name="Barry K.W."/>
            <person name="Cichocki N."/>
            <person name="Veneault-Fourrey C."/>
            <person name="LaButti K."/>
            <person name="Lindquist E.A."/>
            <person name="Lipzen A."/>
            <person name="Lundell T."/>
            <person name="Morin E."/>
            <person name="Murat C."/>
            <person name="Sun H."/>
            <person name="Tunlid A."/>
            <person name="Henrissat B."/>
            <person name="Grigoriev I.V."/>
            <person name="Hibbett D.S."/>
            <person name="Martin F."/>
            <person name="Nordberg H.P."/>
            <person name="Cantor M.N."/>
            <person name="Hua S.X."/>
        </authorList>
    </citation>
    <scope>NUCLEOTIDE SEQUENCE [LARGE SCALE GENOMIC DNA]</scope>
    <source>
        <strain evidence="2 3">MUT 4182</strain>
    </source>
</reference>
<organism evidence="2 3">
    <name type="scientific">Tulasnella calospora MUT 4182</name>
    <dbReference type="NCBI Taxonomy" id="1051891"/>
    <lineage>
        <taxon>Eukaryota</taxon>
        <taxon>Fungi</taxon>
        <taxon>Dikarya</taxon>
        <taxon>Basidiomycota</taxon>
        <taxon>Agaricomycotina</taxon>
        <taxon>Agaricomycetes</taxon>
        <taxon>Cantharellales</taxon>
        <taxon>Tulasnellaceae</taxon>
        <taxon>Tulasnella</taxon>
    </lineage>
</organism>
<evidence type="ECO:0000313" key="2">
    <source>
        <dbReference type="EMBL" id="KIO32627.1"/>
    </source>
</evidence>
<dbReference type="Pfam" id="PF12937">
    <property type="entry name" value="F-box-like"/>
    <property type="match status" value="1"/>
</dbReference>
<dbReference type="InterPro" id="IPR036047">
    <property type="entry name" value="F-box-like_dom_sf"/>
</dbReference>
<dbReference type="PROSITE" id="PS50181">
    <property type="entry name" value="FBOX"/>
    <property type="match status" value="1"/>
</dbReference>
<dbReference type="AlphaFoldDB" id="A0A0C3MFW3"/>
<dbReference type="Proteomes" id="UP000054248">
    <property type="component" value="Unassembled WGS sequence"/>
</dbReference>
<dbReference type="HOGENOM" id="CLU_026179_0_0_1"/>
<gene>
    <name evidence="2" type="ORF">M407DRAFT_212602</name>
</gene>
<protein>
    <recommendedName>
        <fullName evidence="1">F-box domain-containing protein</fullName>
    </recommendedName>
</protein>
<evidence type="ECO:0000259" key="1">
    <source>
        <dbReference type="PROSITE" id="PS50181"/>
    </source>
</evidence>
<sequence>MPSSIQTVKLITLRAPTQEIFRCGLAPGIPPSLSLVNLPPEVISQILIALELRDILSVRQASATCRHLSAQMKSQKLWNRIAQQFLNNEELIWPSWGLPLHAIPAETIEDLVFRTKRLADAQRNVDDSGEEEIRTSFQGLILRPRDSPMWMHLIRGRWLLLQLQDFTLELWDLDDKDYARPAATCSWLKGFVDGIVVTESSANPEVTISATSFETCKFQPDLPFKGDIRASRPTLTAVNAFKGYSLLKAKAGRLLAFAASSGNNLRACIVDEVTRGGVELSGGPSVIKTERTLDILIQDPIIFVARQRHLELYATSEMEQALSHDNPAGDHRSIRPFQSVSYPDISLINHPQLHANVPSYLQARRGSILLTHFIDNTWHAFLVQSPPQPTHDAPRNYKLVNALPLAESEGEMYGISVGEAGYRCATVASNRLFINYAKGWEEDVLEGCHTLICWKIPDSDIDVPRPGCIAFDEAVGICVVGMGSGRIWIGDAVPSGEMKKTIIPSIPNHVPHPDPRWPKLPSFYFWDKIYNGPHPDSSIRDEVVPGWSTAIDYYVPWRNELETYGGVNWFVENVMGIPGPARTVLFSTKLFSPTYNDRPAEFVDVHGQMFLLTNYPGYFNVRRLVDGTTLDDIIDRLKNRRLGHISVKDEEWMANCMPLDQHLNWYASSDWGKLNK</sequence>